<evidence type="ECO:0000313" key="5">
    <source>
        <dbReference type="Proteomes" id="UP000321062"/>
    </source>
</evidence>
<gene>
    <name evidence="4" type="ORF">FNA67_06280</name>
</gene>
<dbReference type="Pfam" id="PF01232">
    <property type="entry name" value="Mannitol_dh"/>
    <property type="match status" value="1"/>
</dbReference>
<accession>A0A5B9DLL7</accession>
<dbReference type="Proteomes" id="UP000321062">
    <property type="component" value="Chromosome"/>
</dbReference>
<feature type="domain" description="Mannitol dehydrogenase N-terminal" evidence="3">
    <location>
        <begin position="88"/>
        <end position="337"/>
    </location>
</feature>
<dbReference type="AlphaFoldDB" id="A0A5B9DLL7"/>
<dbReference type="GO" id="GO:0016616">
    <property type="term" value="F:oxidoreductase activity, acting on the CH-OH group of donors, NAD or NADP as acceptor"/>
    <property type="evidence" value="ECO:0007669"/>
    <property type="project" value="TreeGrafter"/>
</dbReference>
<dbReference type="PANTHER" id="PTHR43362">
    <property type="entry name" value="MANNITOL DEHYDROGENASE DSF1-RELATED"/>
    <property type="match status" value="1"/>
</dbReference>
<protein>
    <submittedName>
        <fullName evidence="4">Mannitol dehydrogenase family protein</fullName>
    </submittedName>
</protein>
<sequence>MPSSGSTRHSRASPIRSSPTAATFWTAASARPQGRHNRARSVRDKPNLGAVNSRARISMTTKVSLATLAQVSLTATVPHYNLARLKTGIMHFGVGNFHRAHQATYLDDLFNLGEGHDWAIAGAGVRAADGHMRLLLERQDWLSTIVEEDGHRTTTRVLAPMAEFLEPGETDAILDRLEDPAIRIVSLTITPGGYYVDPTTGHFDADHPDVVADAEDINAPRTVIGLIVAALRRRWNSGAGAFTVLSCDDMPENGRVAASAVLDLAAMVEPELAGWVRANATFPNSIARRTVRAASDEDRHLLERSFGIEAVSPVFAGPDREWIIEDNFAAGRPALEKVGVRFVDDINALEGSSDVGDVESETPEHAH</sequence>
<name>A0A5B9DLL7_9HYPH</name>
<dbReference type="PANTHER" id="PTHR43362:SF1">
    <property type="entry name" value="MANNITOL DEHYDROGENASE 2-RELATED"/>
    <property type="match status" value="1"/>
</dbReference>
<keyword evidence="5" id="KW-1185">Reference proteome</keyword>
<feature type="region of interest" description="Disordered" evidence="2">
    <location>
        <begin position="1"/>
        <end position="21"/>
    </location>
</feature>
<evidence type="ECO:0000259" key="3">
    <source>
        <dbReference type="Pfam" id="PF01232"/>
    </source>
</evidence>
<dbReference type="InterPro" id="IPR050988">
    <property type="entry name" value="Mannitol_DH/Oxidoreductase"/>
</dbReference>
<dbReference type="InterPro" id="IPR000669">
    <property type="entry name" value="Mannitol_DH"/>
</dbReference>
<dbReference type="KEGG" id="yti:FNA67_06280"/>
<proteinExistence type="predicted"/>
<reference evidence="4 5" key="1">
    <citation type="journal article" date="2015" name="Int. J. Syst. Evol. Microbiol.">
        <title>Youhaiella tibetensis gen. nov., sp. nov., isolated from subsurface sediment.</title>
        <authorList>
            <person name="Wang Y.X."/>
            <person name="Huang F.Q."/>
            <person name="Nogi Y."/>
            <person name="Pang S.J."/>
            <person name="Wang P.K."/>
            <person name="Lv J."/>
        </authorList>
    </citation>
    <scope>NUCLEOTIDE SEQUENCE [LARGE SCALE GENOMIC DNA]</scope>
    <source>
        <strain evidence="5">fig4</strain>
    </source>
</reference>
<evidence type="ECO:0000256" key="2">
    <source>
        <dbReference type="SAM" id="MobiDB-lite"/>
    </source>
</evidence>
<organism evidence="4 5">
    <name type="scientific">Paradevosia tibetensis</name>
    <dbReference type="NCBI Taxonomy" id="1447062"/>
    <lineage>
        <taxon>Bacteria</taxon>
        <taxon>Pseudomonadati</taxon>
        <taxon>Pseudomonadota</taxon>
        <taxon>Alphaproteobacteria</taxon>
        <taxon>Hyphomicrobiales</taxon>
        <taxon>Devosiaceae</taxon>
        <taxon>Paradevosia</taxon>
    </lineage>
</organism>
<dbReference type="SUPFAM" id="SSF51735">
    <property type="entry name" value="NAD(P)-binding Rossmann-fold domains"/>
    <property type="match status" value="1"/>
</dbReference>
<evidence type="ECO:0000256" key="1">
    <source>
        <dbReference type="ARBA" id="ARBA00023002"/>
    </source>
</evidence>
<dbReference type="PRINTS" id="PR00084">
    <property type="entry name" value="MTLDHDRGNASE"/>
</dbReference>
<dbReference type="EMBL" id="CP041690">
    <property type="protein sequence ID" value="QEE19802.1"/>
    <property type="molecule type" value="Genomic_DNA"/>
</dbReference>
<dbReference type="Gene3D" id="3.40.50.720">
    <property type="entry name" value="NAD(P)-binding Rossmann-like Domain"/>
    <property type="match status" value="1"/>
</dbReference>
<dbReference type="InterPro" id="IPR036291">
    <property type="entry name" value="NAD(P)-bd_dom_sf"/>
</dbReference>
<dbReference type="InterPro" id="IPR013131">
    <property type="entry name" value="Mannitol_DH_N"/>
</dbReference>
<evidence type="ECO:0000313" key="4">
    <source>
        <dbReference type="EMBL" id="QEE19802.1"/>
    </source>
</evidence>
<keyword evidence="1" id="KW-0560">Oxidoreductase</keyword>
<dbReference type="OrthoDB" id="271711at2"/>